<dbReference type="PROSITE" id="PS00216">
    <property type="entry name" value="SUGAR_TRANSPORT_1"/>
    <property type="match status" value="2"/>
</dbReference>
<dbReference type="GO" id="GO:0015144">
    <property type="term" value="F:carbohydrate transmembrane transporter activity"/>
    <property type="evidence" value="ECO:0007669"/>
    <property type="project" value="InterPro"/>
</dbReference>
<protein>
    <recommendedName>
        <fullName evidence="12">Major facilitator superfamily (MFS) profile domain-containing protein</fullName>
    </recommendedName>
</protein>
<evidence type="ECO:0000313" key="14">
    <source>
        <dbReference type="Proteomes" id="UP000479710"/>
    </source>
</evidence>
<feature type="transmembrane region" description="Helical" evidence="11">
    <location>
        <begin position="356"/>
        <end position="380"/>
    </location>
</feature>
<evidence type="ECO:0000256" key="1">
    <source>
        <dbReference type="ARBA" id="ARBA00004141"/>
    </source>
</evidence>
<feature type="transmembrane region" description="Helical" evidence="11">
    <location>
        <begin position="42"/>
        <end position="64"/>
    </location>
</feature>
<keyword evidence="4" id="KW-0762">Sugar transport</keyword>
<feature type="transmembrane region" description="Helical" evidence="11">
    <location>
        <begin position="113"/>
        <end position="135"/>
    </location>
</feature>
<name>A0A6G1EJZ6_9ORYZ</name>
<dbReference type="AlphaFoldDB" id="A0A6G1EJZ6"/>
<keyword evidence="7 11" id="KW-1133">Transmembrane helix</keyword>
<dbReference type="SUPFAM" id="SSF103473">
    <property type="entry name" value="MFS general substrate transporter"/>
    <property type="match status" value="1"/>
</dbReference>
<evidence type="ECO:0000256" key="6">
    <source>
        <dbReference type="ARBA" id="ARBA00022847"/>
    </source>
</evidence>
<dbReference type="Gene3D" id="1.20.1250.20">
    <property type="entry name" value="MFS general substrate transporter like domains"/>
    <property type="match status" value="1"/>
</dbReference>
<evidence type="ECO:0000259" key="12">
    <source>
        <dbReference type="PROSITE" id="PS50850"/>
    </source>
</evidence>
<evidence type="ECO:0000256" key="8">
    <source>
        <dbReference type="ARBA" id="ARBA00023136"/>
    </source>
</evidence>
<evidence type="ECO:0000256" key="5">
    <source>
        <dbReference type="ARBA" id="ARBA00022692"/>
    </source>
</evidence>
<dbReference type="InterPro" id="IPR005829">
    <property type="entry name" value="Sugar_transporter_CS"/>
</dbReference>
<feature type="transmembrane region" description="Helical" evidence="11">
    <location>
        <begin position="392"/>
        <end position="412"/>
    </location>
</feature>
<evidence type="ECO:0000256" key="3">
    <source>
        <dbReference type="ARBA" id="ARBA00022448"/>
    </source>
</evidence>
<keyword evidence="5 11" id="KW-0812">Transmembrane</keyword>
<feature type="non-terminal residue" evidence="13">
    <location>
        <position position="1"/>
    </location>
</feature>
<feature type="transmembrane region" description="Helical" evidence="11">
    <location>
        <begin position="84"/>
        <end position="104"/>
    </location>
</feature>
<dbReference type="GO" id="GO:0016020">
    <property type="term" value="C:membrane"/>
    <property type="evidence" value="ECO:0007669"/>
    <property type="project" value="UniProtKB-SubCell"/>
</dbReference>
<evidence type="ECO:0000256" key="10">
    <source>
        <dbReference type="SAM" id="MobiDB-lite"/>
    </source>
</evidence>
<organism evidence="13 14">
    <name type="scientific">Oryza meyeriana var. granulata</name>
    <dbReference type="NCBI Taxonomy" id="110450"/>
    <lineage>
        <taxon>Eukaryota</taxon>
        <taxon>Viridiplantae</taxon>
        <taxon>Streptophyta</taxon>
        <taxon>Embryophyta</taxon>
        <taxon>Tracheophyta</taxon>
        <taxon>Spermatophyta</taxon>
        <taxon>Magnoliopsida</taxon>
        <taxon>Liliopsida</taxon>
        <taxon>Poales</taxon>
        <taxon>Poaceae</taxon>
        <taxon>BOP clade</taxon>
        <taxon>Oryzoideae</taxon>
        <taxon>Oryzeae</taxon>
        <taxon>Oryzinae</taxon>
        <taxon>Oryza</taxon>
        <taxon>Oryza meyeriana</taxon>
    </lineage>
</organism>
<evidence type="ECO:0000256" key="9">
    <source>
        <dbReference type="RuleBase" id="RU003346"/>
    </source>
</evidence>
<feature type="domain" description="Major facilitator superfamily (MFS) profile" evidence="12">
    <location>
        <begin position="46"/>
        <end position="477"/>
    </location>
</feature>
<feature type="region of interest" description="Disordered" evidence="10">
    <location>
        <begin position="1"/>
        <end position="20"/>
    </location>
</feature>
<keyword evidence="14" id="KW-1185">Reference proteome</keyword>
<evidence type="ECO:0000256" key="7">
    <source>
        <dbReference type="ARBA" id="ARBA00022989"/>
    </source>
</evidence>
<dbReference type="InterPro" id="IPR003663">
    <property type="entry name" value="Sugar/inositol_transpt"/>
</dbReference>
<evidence type="ECO:0000256" key="11">
    <source>
        <dbReference type="SAM" id="Phobius"/>
    </source>
</evidence>
<keyword evidence="3 9" id="KW-0813">Transport</keyword>
<feature type="transmembrane region" description="Helical" evidence="11">
    <location>
        <begin position="173"/>
        <end position="193"/>
    </location>
</feature>
<evidence type="ECO:0000313" key="13">
    <source>
        <dbReference type="EMBL" id="KAF0924732.1"/>
    </source>
</evidence>
<dbReference type="PRINTS" id="PR00171">
    <property type="entry name" value="SUGRTRNSPORT"/>
</dbReference>
<proteinExistence type="inferred from homology"/>
<dbReference type="InterPro" id="IPR045262">
    <property type="entry name" value="STP/PLT_plant"/>
</dbReference>
<gene>
    <name evidence="13" type="ORF">E2562_014535</name>
</gene>
<evidence type="ECO:0000256" key="2">
    <source>
        <dbReference type="ARBA" id="ARBA00010992"/>
    </source>
</evidence>
<feature type="transmembrane region" description="Helical" evidence="11">
    <location>
        <begin position="449"/>
        <end position="471"/>
    </location>
</feature>
<accession>A0A6G1EJZ6</accession>
<dbReference type="GO" id="GO:0015293">
    <property type="term" value="F:symporter activity"/>
    <property type="evidence" value="ECO:0007669"/>
    <property type="project" value="UniProtKB-KW"/>
</dbReference>
<dbReference type="PANTHER" id="PTHR23500:SF463">
    <property type="entry name" value="MAJOR FACILITATOR SUPERFAMILY (MFS) PROFILE DOMAIN-CONTAINING PROTEIN"/>
    <property type="match status" value="1"/>
</dbReference>
<comment type="similarity">
    <text evidence="2 9">Belongs to the major facilitator superfamily. Sugar transporter (TC 2.A.1.1) family.</text>
</comment>
<keyword evidence="6" id="KW-0769">Symport</keyword>
<dbReference type="PANTHER" id="PTHR23500">
    <property type="entry name" value="SOLUTE CARRIER FAMILY 2, FACILITATED GLUCOSE TRANSPORTER"/>
    <property type="match status" value="1"/>
</dbReference>
<dbReference type="FunFam" id="1.20.1250.20:FF:000025">
    <property type="entry name" value="probable polyol transporter 4"/>
    <property type="match status" value="1"/>
</dbReference>
<dbReference type="Pfam" id="PF00083">
    <property type="entry name" value="Sugar_tr"/>
    <property type="match status" value="1"/>
</dbReference>
<dbReference type="Proteomes" id="UP000479710">
    <property type="component" value="Unassembled WGS sequence"/>
</dbReference>
<dbReference type="PROSITE" id="PS50850">
    <property type="entry name" value="MFS"/>
    <property type="match status" value="1"/>
</dbReference>
<feature type="transmembrane region" description="Helical" evidence="11">
    <location>
        <begin position="199"/>
        <end position="222"/>
    </location>
</feature>
<dbReference type="InterPro" id="IPR036259">
    <property type="entry name" value="MFS_trans_sf"/>
</dbReference>
<evidence type="ECO:0000256" key="4">
    <source>
        <dbReference type="ARBA" id="ARBA00022597"/>
    </source>
</evidence>
<sequence>NFVPQRSFYPHRRRRHTMASGGAEAADLLVAKPGEPPRRNTFAFVCATLASMTTILMGYNLALMSGAELFIRKDLGLADEQVEVLSGSMNVFMLASILAAGWVADHAGRRGTLVLANTLLMAGALAMSLGGSYAVLMAARFVTSVGVGFAVVIAPVYAVEISPASSRGVLSSLPEIFINAGILLSYVSNYALASLPLHLGWRVMFAAGVVPPVFLAAGVLAMPESPRWLAMRGRDAEARAVLARTSDTAAEADLRLEEITQAVSAQADVTGGVWRQLLVRPSATVRRILTNAFSLNFFQQASGIDVIVLYSPLVFKQAGMASNTAVLAATVGVGVVKTCFILVAMLFSDRVGRRPLLLSSAAGIAVTLTSLALTLCVGAPSPARAAACVSSVLAYVAAFSVGFGPLAPAYGAEIMPLRLRAQGASLGAAVNRVTCGVLSMTFISLAGGITMAGCFFLYAGAAVAAWVFVYVRLPETRGRSLEDMDVLFAK</sequence>
<keyword evidence="8 11" id="KW-0472">Membrane</keyword>
<dbReference type="InterPro" id="IPR005828">
    <property type="entry name" value="MFS_sugar_transport-like"/>
</dbReference>
<comment type="caution">
    <text evidence="13">The sequence shown here is derived from an EMBL/GenBank/DDBJ whole genome shotgun (WGS) entry which is preliminary data.</text>
</comment>
<feature type="transmembrane region" description="Helical" evidence="11">
    <location>
        <begin position="141"/>
        <end position="161"/>
    </location>
</feature>
<reference evidence="13 14" key="1">
    <citation type="submission" date="2019-11" db="EMBL/GenBank/DDBJ databases">
        <title>Whole genome sequence of Oryza granulata.</title>
        <authorList>
            <person name="Li W."/>
        </authorList>
    </citation>
    <scope>NUCLEOTIDE SEQUENCE [LARGE SCALE GENOMIC DNA]</scope>
    <source>
        <strain evidence="14">cv. Menghai</strain>
        <tissue evidence="13">Leaf</tissue>
    </source>
</reference>
<dbReference type="OrthoDB" id="6339427at2759"/>
<dbReference type="EMBL" id="SPHZ02000003">
    <property type="protein sequence ID" value="KAF0924732.1"/>
    <property type="molecule type" value="Genomic_DNA"/>
</dbReference>
<dbReference type="NCBIfam" id="TIGR00879">
    <property type="entry name" value="SP"/>
    <property type="match status" value="1"/>
</dbReference>
<feature type="transmembrane region" description="Helical" evidence="11">
    <location>
        <begin position="325"/>
        <end position="347"/>
    </location>
</feature>
<comment type="subcellular location">
    <subcellularLocation>
        <location evidence="1">Membrane</location>
        <topology evidence="1">Multi-pass membrane protein</topology>
    </subcellularLocation>
</comment>
<dbReference type="InterPro" id="IPR020846">
    <property type="entry name" value="MFS_dom"/>
</dbReference>